<accession>A0A7J7E2R2</accession>
<gene>
    <name evidence="9" type="ORF">HS088_TW01G00870</name>
</gene>
<evidence type="ECO:0000256" key="7">
    <source>
        <dbReference type="SAM" id="MobiDB-lite"/>
    </source>
</evidence>
<keyword evidence="3 8" id="KW-0812">Transmembrane</keyword>
<feature type="transmembrane region" description="Helical" evidence="8">
    <location>
        <begin position="225"/>
        <end position="249"/>
    </location>
</feature>
<dbReference type="OrthoDB" id="679959at2759"/>
<dbReference type="PANTHER" id="PTHR31113:SF32">
    <property type="entry name" value="UPF0496 PLANT-LIKE PROTEIN"/>
    <property type="match status" value="1"/>
</dbReference>
<feature type="region of interest" description="Disordered" evidence="7">
    <location>
        <begin position="1"/>
        <end position="25"/>
    </location>
</feature>
<dbReference type="InterPro" id="IPR007749">
    <property type="entry name" value="DUF677"/>
</dbReference>
<feature type="transmembrane region" description="Helical" evidence="8">
    <location>
        <begin position="255"/>
        <end position="275"/>
    </location>
</feature>
<proteinExistence type="inferred from homology"/>
<evidence type="ECO:0000256" key="3">
    <source>
        <dbReference type="ARBA" id="ARBA00022692"/>
    </source>
</evidence>
<feature type="coiled-coil region" evidence="6">
    <location>
        <begin position="303"/>
        <end position="330"/>
    </location>
</feature>
<protein>
    <submittedName>
        <fullName evidence="9">Uncharacterized protein</fullName>
    </submittedName>
</protein>
<name>A0A7J7E2R2_TRIWF</name>
<dbReference type="Proteomes" id="UP000593562">
    <property type="component" value="Unassembled WGS sequence"/>
</dbReference>
<evidence type="ECO:0000256" key="2">
    <source>
        <dbReference type="ARBA" id="ARBA00009074"/>
    </source>
</evidence>
<comment type="caution">
    <text evidence="9">The sequence shown here is derived from an EMBL/GenBank/DDBJ whole genome shotgun (WGS) entry which is preliminary data.</text>
</comment>
<dbReference type="Pfam" id="PF05055">
    <property type="entry name" value="DUF677"/>
    <property type="match status" value="1"/>
</dbReference>
<evidence type="ECO:0000256" key="8">
    <source>
        <dbReference type="SAM" id="Phobius"/>
    </source>
</evidence>
<comment type="subcellular location">
    <subcellularLocation>
        <location evidence="1">Membrane</location>
    </subcellularLocation>
</comment>
<dbReference type="FunCoup" id="A0A7J7E2R2">
    <property type="interactions" value="341"/>
</dbReference>
<evidence type="ECO:0000256" key="4">
    <source>
        <dbReference type="ARBA" id="ARBA00022989"/>
    </source>
</evidence>
<evidence type="ECO:0000313" key="9">
    <source>
        <dbReference type="EMBL" id="KAF5752952.1"/>
    </source>
</evidence>
<evidence type="ECO:0000256" key="1">
    <source>
        <dbReference type="ARBA" id="ARBA00004370"/>
    </source>
</evidence>
<dbReference type="AlphaFoldDB" id="A0A7J7E2R2"/>
<sequence length="395" mass="44738">MMGGQCSKPSKTKGGDTSQSSSQINKDEYTVDLNSYEEAVKHDPKLQSFDTRIHERTNRVITYLASGVEMRSLSFDSLKEVINALLEMNQEVVKIALENRTDIWNCEDLFALVEEYFDNTGKILDFCNALENCLKRARNSQLIIQIAVRLFEEEVNIQDGVEGMRYTRTLQGLQRFKAAEDPFTEEFFALFQAVYKQQVSMLEELQVRKRKLDKRMHKIKGWRRLSNVLFVAAFVSVMIFSVVAAAIAAPPVVTALAGALAIPIGSVGKWCDMLWRQYQNTLKGQKGVLNSMQVGTLVTIKDMESIRALINKLEIDIESMLQNAEFALAEEDAVKFVMEEIKKKLEVFMETIEDLGAHADKCSRDIRQARTVILQRIINQNNNSSTPSILSTLDG</sequence>
<feature type="compositionally biased region" description="Polar residues" evidence="7">
    <location>
        <begin position="15"/>
        <end position="24"/>
    </location>
</feature>
<dbReference type="GO" id="GO:0016020">
    <property type="term" value="C:membrane"/>
    <property type="evidence" value="ECO:0007669"/>
    <property type="project" value="UniProtKB-SubCell"/>
</dbReference>
<keyword evidence="10" id="KW-1185">Reference proteome</keyword>
<evidence type="ECO:0000313" key="10">
    <source>
        <dbReference type="Proteomes" id="UP000593562"/>
    </source>
</evidence>
<keyword evidence="4 8" id="KW-1133">Transmembrane helix</keyword>
<dbReference type="InParanoid" id="A0A7J7E2R2"/>
<comment type="similarity">
    <text evidence="2">Belongs to the UPF0496 family.</text>
</comment>
<evidence type="ECO:0000256" key="5">
    <source>
        <dbReference type="ARBA" id="ARBA00023136"/>
    </source>
</evidence>
<dbReference type="PANTHER" id="PTHR31113">
    <property type="entry name" value="UPF0496 PROTEIN 3-RELATED"/>
    <property type="match status" value="1"/>
</dbReference>
<organism evidence="9 10">
    <name type="scientific">Tripterygium wilfordii</name>
    <name type="common">Thunder God vine</name>
    <dbReference type="NCBI Taxonomy" id="458696"/>
    <lineage>
        <taxon>Eukaryota</taxon>
        <taxon>Viridiplantae</taxon>
        <taxon>Streptophyta</taxon>
        <taxon>Embryophyta</taxon>
        <taxon>Tracheophyta</taxon>
        <taxon>Spermatophyta</taxon>
        <taxon>Magnoliopsida</taxon>
        <taxon>eudicotyledons</taxon>
        <taxon>Gunneridae</taxon>
        <taxon>Pentapetalae</taxon>
        <taxon>rosids</taxon>
        <taxon>fabids</taxon>
        <taxon>Celastrales</taxon>
        <taxon>Celastraceae</taxon>
        <taxon>Tripterygium</taxon>
    </lineage>
</organism>
<evidence type="ECO:0000256" key="6">
    <source>
        <dbReference type="SAM" id="Coils"/>
    </source>
</evidence>
<reference evidence="9 10" key="1">
    <citation type="journal article" date="2020" name="Nat. Commun.">
        <title>Genome of Tripterygium wilfordii and identification of cytochrome P450 involved in triptolide biosynthesis.</title>
        <authorList>
            <person name="Tu L."/>
            <person name="Su P."/>
            <person name="Zhang Z."/>
            <person name="Gao L."/>
            <person name="Wang J."/>
            <person name="Hu T."/>
            <person name="Zhou J."/>
            <person name="Zhang Y."/>
            <person name="Zhao Y."/>
            <person name="Liu Y."/>
            <person name="Song Y."/>
            <person name="Tong Y."/>
            <person name="Lu Y."/>
            <person name="Yang J."/>
            <person name="Xu C."/>
            <person name="Jia M."/>
            <person name="Peters R.J."/>
            <person name="Huang L."/>
            <person name="Gao W."/>
        </authorList>
    </citation>
    <scope>NUCLEOTIDE SEQUENCE [LARGE SCALE GENOMIC DNA]</scope>
    <source>
        <strain evidence="10">cv. XIE 37</strain>
        <tissue evidence="9">Leaf</tissue>
    </source>
</reference>
<keyword evidence="5 8" id="KW-0472">Membrane</keyword>
<keyword evidence="6" id="KW-0175">Coiled coil</keyword>
<dbReference type="EMBL" id="JAAARO010000001">
    <property type="protein sequence ID" value="KAF5752952.1"/>
    <property type="molecule type" value="Genomic_DNA"/>
</dbReference>